<dbReference type="SUPFAM" id="SSF55681">
    <property type="entry name" value="Class II aaRS and biotin synthetases"/>
    <property type="match status" value="1"/>
</dbReference>
<dbReference type="SMART" id="SM00896">
    <property type="entry name" value="FDX-ACB"/>
    <property type="match status" value="1"/>
</dbReference>
<evidence type="ECO:0000256" key="5">
    <source>
        <dbReference type="ARBA" id="ARBA00022741"/>
    </source>
</evidence>
<dbReference type="EMBL" id="AWXV01000004">
    <property type="protein sequence ID" value="KIE63988.1"/>
    <property type="molecule type" value="Genomic_DNA"/>
</dbReference>
<comment type="caution">
    <text evidence="14">The sequence shown here is derived from an EMBL/GenBank/DDBJ whole genome shotgun (WGS) entry which is preliminary data.</text>
</comment>
<name>A0A0C1V812_9ENTR</name>
<dbReference type="Pfam" id="PF17759">
    <property type="entry name" value="tRNA_synthFbeta"/>
    <property type="match status" value="1"/>
</dbReference>
<comment type="subunit">
    <text evidence="2 11">Tetramer of two alpha and two beta subunits.</text>
</comment>
<evidence type="ECO:0000256" key="3">
    <source>
        <dbReference type="ARBA" id="ARBA00022598"/>
    </source>
</evidence>
<keyword evidence="4 11" id="KW-0479">Metal-binding</keyword>
<comment type="similarity">
    <text evidence="1 11">Belongs to the phenylalanyl-tRNA synthetase beta subunit family. Type 1 subfamily.</text>
</comment>
<dbReference type="NCBIfam" id="TIGR00472">
    <property type="entry name" value="pheT_bact"/>
    <property type="match status" value="1"/>
</dbReference>
<evidence type="ECO:0000256" key="4">
    <source>
        <dbReference type="ARBA" id="ARBA00022723"/>
    </source>
</evidence>
<dbReference type="EC" id="6.1.1.20" evidence="11"/>
<evidence type="ECO:0000256" key="7">
    <source>
        <dbReference type="ARBA" id="ARBA00022842"/>
    </source>
</evidence>
<dbReference type="SUPFAM" id="SSF46955">
    <property type="entry name" value="Putative DNA-binding domain"/>
    <property type="match status" value="2"/>
</dbReference>
<dbReference type="InterPro" id="IPR009061">
    <property type="entry name" value="DNA-bd_dom_put_sf"/>
</dbReference>
<dbReference type="GO" id="GO:0005524">
    <property type="term" value="F:ATP binding"/>
    <property type="evidence" value="ECO:0007669"/>
    <property type="project" value="UniProtKB-UniRule"/>
</dbReference>
<dbReference type="Proteomes" id="UP000054529">
    <property type="component" value="Unassembled WGS sequence"/>
</dbReference>
<dbReference type="InterPro" id="IPR005121">
    <property type="entry name" value="Fdx_antiC-bd"/>
</dbReference>
<feature type="binding site" evidence="11">
    <location>
        <position position="461"/>
    </location>
    <ligand>
        <name>Mg(2+)</name>
        <dbReference type="ChEBI" id="CHEBI:18420"/>
        <note>shared with alpha subunit</note>
    </ligand>
</feature>
<dbReference type="Gene3D" id="3.30.70.380">
    <property type="entry name" value="Ferrodoxin-fold anticodon-binding domain"/>
    <property type="match status" value="1"/>
</dbReference>
<comment type="cofactor">
    <cofactor evidence="11">
        <name>Mg(2+)</name>
        <dbReference type="ChEBI" id="CHEBI:18420"/>
    </cofactor>
    <text evidence="11">Binds 2 magnesium ions per tetramer.</text>
</comment>
<gene>
    <name evidence="11" type="primary">pheT</name>
    <name evidence="14" type="ORF">P689_122157</name>
</gene>
<dbReference type="Pfam" id="PF03483">
    <property type="entry name" value="B3_4"/>
    <property type="match status" value="1"/>
</dbReference>
<dbReference type="PANTHER" id="PTHR10947:SF0">
    <property type="entry name" value="PHENYLALANINE--TRNA LIGASE BETA SUBUNIT"/>
    <property type="match status" value="1"/>
</dbReference>
<comment type="catalytic activity">
    <reaction evidence="10 11">
        <text>tRNA(Phe) + L-phenylalanine + ATP = L-phenylalanyl-tRNA(Phe) + AMP + diphosphate + H(+)</text>
        <dbReference type="Rhea" id="RHEA:19413"/>
        <dbReference type="Rhea" id="RHEA-COMP:9668"/>
        <dbReference type="Rhea" id="RHEA-COMP:9699"/>
        <dbReference type="ChEBI" id="CHEBI:15378"/>
        <dbReference type="ChEBI" id="CHEBI:30616"/>
        <dbReference type="ChEBI" id="CHEBI:33019"/>
        <dbReference type="ChEBI" id="CHEBI:58095"/>
        <dbReference type="ChEBI" id="CHEBI:78442"/>
        <dbReference type="ChEBI" id="CHEBI:78531"/>
        <dbReference type="ChEBI" id="CHEBI:456215"/>
        <dbReference type="EC" id="6.1.1.20"/>
    </reaction>
</comment>
<dbReference type="Gene3D" id="2.40.50.140">
    <property type="entry name" value="Nucleic acid-binding proteins"/>
    <property type="match status" value="1"/>
</dbReference>
<comment type="subcellular location">
    <subcellularLocation>
        <location evidence="11">Cytoplasm</location>
    </subcellularLocation>
</comment>
<keyword evidence="6 11" id="KW-0067">ATP-binding</keyword>
<dbReference type="SMART" id="SM00873">
    <property type="entry name" value="B3_4"/>
    <property type="match status" value="1"/>
</dbReference>
<keyword evidence="8 11" id="KW-0648">Protein biosynthesis</keyword>
<dbReference type="InterPro" id="IPR041616">
    <property type="entry name" value="PheRS_beta_core"/>
</dbReference>
<evidence type="ECO:0000313" key="14">
    <source>
        <dbReference type="EMBL" id="KIE63988.1"/>
    </source>
</evidence>
<dbReference type="CDD" id="cd00769">
    <property type="entry name" value="PheRS_beta_core"/>
    <property type="match status" value="1"/>
</dbReference>
<feature type="domain" description="B5" evidence="13">
    <location>
        <begin position="400"/>
        <end position="477"/>
    </location>
</feature>
<dbReference type="SMART" id="SM00874">
    <property type="entry name" value="B5"/>
    <property type="match status" value="1"/>
</dbReference>
<dbReference type="InterPro" id="IPR045864">
    <property type="entry name" value="aa-tRNA-synth_II/BPL/LPL"/>
</dbReference>
<reference evidence="14 15" key="1">
    <citation type="journal article" date="2014" name="G3 (Bethesda)">
        <title>Genome sequence of Candidatus Riesia pediculischaeffi, endosymbiont of chimpanzee lice, and genomic comparison of recently acquired endosymbionts from human and chimpanzee lice.</title>
        <authorList>
            <person name="Boyd B.M."/>
            <person name="Allen J.M."/>
            <person name="de Crecy-Lagard V."/>
            <person name="Reed D.L."/>
        </authorList>
    </citation>
    <scope>NUCLEOTIDE SEQUENCE [LARGE SCALE GENOMIC DNA]</scope>
    <source>
        <strain evidence="14 15">PTSU</strain>
    </source>
</reference>
<proteinExistence type="inferred from homology"/>
<organism evidence="14 15">
    <name type="scientific">Candidatus Riesia pediculischaeffi PTSU</name>
    <dbReference type="NCBI Taxonomy" id="1401651"/>
    <lineage>
        <taxon>Bacteria</taxon>
        <taxon>Pseudomonadati</taxon>
        <taxon>Pseudomonadota</taxon>
        <taxon>Gammaproteobacteria</taxon>
        <taxon>Enterobacterales</taxon>
        <taxon>Enterobacteriaceae</taxon>
        <taxon>Candidatus Riesia</taxon>
    </lineage>
</organism>
<dbReference type="Gene3D" id="3.50.40.10">
    <property type="entry name" value="Phenylalanyl-trna Synthetase, Chain B, domain 3"/>
    <property type="match status" value="1"/>
</dbReference>
<dbReference type="GO" id="GO:0004826">
    <property type="term" value="F:phenylalanine-tRNA ligase activity"/>
    <property type="evidence" value="ECO:0007669"/>
    <property type="project" value="UniProtKB-UniRule"/>
</dbReference>
<evidence type="ECO:0000256" key="9">
    <source>
        <dbReference type="ARBA" id="ARBA00023146"/>
    </source>
</evidence>
<feature type="binding site" evidence="11">
    <location>
        <position position="455"/>
    </location>
    <ligand>
        <name>Mg(2+)</name>
        <dbReference type="ChEBI" id="CHEBI:18420"/>
        <note>shared with alpha subunit</note>
    </ligand>
</feature>
<dbReference type="PROSITE" id="PS51447">
    <property type="entry name" value="FDX_ACB"/>
    <property type="match status" value="1"/>
</dbReference>
<dbReference type="Gene3D" id="3.30.930.10">
    <property type="entry name" value="Bira Bifunctional Protein, Domain 2"/>
    <property type="match status" value="1"/>
</dbReference>
<evidence type="ECO:0000256" key="1">
    <source>
        <dbReference type="ARBA" id="ARBA00008653"/>
    </source>
</evidence>
<dbReference type="Pfam" id="PF03484">
    <property type="entry name" value="B5"/>
    <property type="match status" value="1"/>
</dbReference>
<dbReference type="InterPro" id="IPR045060">
    <property type="entry name" value="Phe-tRNA-ligase_IIc_bsu"/>
</dbReference>
<dbReference type="InterPro" id="IPR005146">
    <property type="entry name" value="B3/B4_tRNA-bd"/>
</dbReference>
<dbReference type="Pfam" id="PF03147">
    <property type="entry name" value="FDX-ACB"/>
    <property type="match status" value="1"/>
</dbReference>
<evidence type="ECO:0000256" key="2">
    <source>
        <dbReference type="ARBA" id="ARBA00011209"/>
    </source>
</evidence>
<feature type="binding site" evidence="11">
    <location>
        <position position="465"/>
    </location>
    <ligand>
        <name>Mg(2+)</name>
        <dbReference type="ChEBI" id="CHEBI:18420"/>
        <note>shared with alpha subunit</note>
    </ligand>
</feature>
<comment type="caution">
    <text evidence="11">Lacks conserved residue(s) required for the propagation of feature annotation.</text>
</comment>
<evidence type="ECO:0000259" key="13">
    <source>
        <dbReference type="PROSITE" id="PS51483"/>
    </source>
</evidence>
<feature type="domain" description="FDX-ACB" evidence="12">
    <location>
        <begin position="706"/>
        <end position="803"/>
    </location>
</feature>
<evidence type="ECO:0000259" key="12">
    <source>
        <dbReference type="PROSITE" id="PS51447"/>
    </source>
</evidence>
<dbReference type="PATRIC" id="fig|1401651.3.peg.422"/>
<keyword evidence="9 11" id="KW-0030">Aminoacyl-tRNA synthetase</keyword>
<keyword evidence="11" id="KW-0963">Cytoplasm</keyword>
<dbReference type="RefSeq" id="WP_158000747.1">
    <property type="nucleotide sequence ID" value="NZ_AWXV01000004.1"/>
</dbReference>
<dbReference type="Gene3D" id="3.30.56.10">
    <property type="match status" value="2"/>
</dbReference>
<keyword evidence="5 11" id="KW-0547">Nucleotide-binding</keyword>
<dbReference type="OrthoDB" id="9805455at2"/>
<keyword evidence="7 11" id="KW-0460">Magnesium</keyword>
<dbReference type="SUPFAM" id="SSF54991">
    <property type="entry name" value="Anticodon-binding domain of PheRS"/>
    <property type="match status" value="1"/>
</dbReference>
<dbReference type="InterPro" id="IPR012340">
    <property type="entry name" value="NA-bd_OB-fold"/>
</dbReference>
<dbReference type="GO" id="GO:0006432">
    <property type="term" value="P:phenylalanyl-tRNA aminoacylation"/>
    <property type="evidence" value="ECO:0007669"/>
    <property type="project" value="UniProtKB-UniRule"/>
</dbReference>
<dbReference type="InterPro" id="IPR004532">
    <property type="entry name" value="Phe-tRNA-ligase_IIc_bsu_bact"/>
</dbReference>
<dbReference type="HOGENOM" id="CLU_016891_0_0_6"/>
<dbReference type="InterPro" id="IPR020825">
    <property type="entry name" value="Phe-tRNA_synthase-like_B3/B4"/>
</dbReference>
<dbReference type="GO" id="GO:0009328">
    <property type="term" value="C:phenylalanine-tRNA ligase complex"/>
    <property type="evidence" value="ECO:0007669"/>
    <property type="project" value="TreeGrafter"/>
</dbReference>
<dbReference type="SUPFAM" id="SSF56037">
    <property type="entry name" value="PheT/TilS domain"/>
    <property type="match status" value="1"/>
</dbReference>
<evidence type="ECO:0000256" key="8">
    <source>
        <dbReference type="ARBA" id="ARBA00022917"/>
    </source>
</evidence>
<evidence type="ECO:0000313" key="15">
    <source>
        <dbReference type="Proteomes" id="UP000054529"/>
    </source>
</evidence>
<keyword evidence="3 11" id="KW-0436">Ligase</keyword>
<dbReference type="GO" id="GO:0000287">
    <property type="term" value="F:magnesium ion binding"/>
    <property type="evidence" value="ECO:0007669"/>
    <property type="project" value="UniProtKB-UniRule"/>
</dbReference>
<dbReference type="PROSITE" id="PS51483">
    <property type="entry name" value="B5"/>
    <property type="match status" value="1"/>
</dbReference>
<dbReference type="InterPro" id="IPR005147">
    <property type="entry name" value="tRNA_synthase_B5-dom"/>
</dbReference>
<dbReference type="SUPFAM" id="SSF50249">
    <property type="entry name" value="Nucleic acid-binding proteins"/>
    <property type="match status" value="1"/>
</dbReference>
<dbReference type="GO" id="GO:0003723">
    <property type="term" value="F:RNA binding"/>
    <property type="evidence" value="ECO:0007669"/>
    <property type="project" value="InterPro"/>
</dbReference>
<dbReference type="AlphaFoldDB" id="A0A0C1V812"/>
<evidence type="ECO:0000256" key="11">
    <source>
        <dbReference type="HAMAP-Rule" id="MF_00283"/>
    </source>
</evidence>
<accession>A0A0C1V812</accession>
<evidence type="ECO:0000256" key="6">
    <source>
        <dbReference type="ARBA" id="ARBA00022840"/>
    </source>
</evidence>
<dbReference type="PANTHER" id="PTHR10947">
    <property type="entry name" value="PHENYLALANYL-TRNA SYNTHETASE BETA CHAIN AND LEUCINE-RICH REPEAT-CONTAINING PROTEIN 47"/>
    <property type="match status" value="1"/>
</dbReference>
<dbReference type="InterPro" id="IPR036690">
    <property type="entry name" value="Fdx_antiC-bd_sf"/>
</dbReference>
<sequence>MKFDENWVKEWINFDIGRKDLLEQIERIGIERNRNKNIPKSKYFDNFIVGEIIDHYNVLRNKDTFKIFKVNIGEKTLKIVCDSPNCQLNMKVAVFRYSHEEEHGKKDRSNKFSEGYLCRYDQLFFLKNNKNIIEIPKHLEVGSNIGKYLTQYSHRVFNTDSISNRKDFSCILGICRDISAINNKKINLKRKTIEKNVHLNHKGRANFYIKDPEYCPIVFSKIIKGVHVYSKTPDWMKERLSWNDFSTVDTINNIVNYVTLEMGQHVSVYDCRSIKGNIEIRKSKGNENIIFQKKKLNLIQDTLVISDENSTMSIAGMIKNEKFEINQNTSEILLICAFFNNQSIHKDIEHYFSESYLHRSHNKDPDAIFNTLERASELITKFCGGIQGDVTEIVFKKYLPKLKEIVLDVKKIHRMIGCVLSIDKISQILVNLGFHVFSNIGLNKIKIKIPFWRRDIFSDEDIIDEIIRIYGYDNLPKRINNIPNIQENYMDSLHFLKKLLVYRGYHEIITYSFIDEKIQNLLFPRQNYIKLPDPMSSHMSVMRTSLIPGMLSTIQYNQRRQNNKIKIFESGHVFFTRKEMDNKAKMDQRLMLSAAITSHQNDRSWLQNSRETDFFDIKGDLEIILRSIIIKNYDVVFKKSISSTFDKEQFAKIYLCGEFLGHIGMLHREIERRLEINNRVFIFEILINKLLNNKNLSLSEKYEEISKFPINHRDISMIFREEIPAHEILIECQKVSLSLQNGIVVFSHIFDMYRGDPIKSGYKSISIGFTIQSSKKTMQEHEISRIVDLFVERINTKFSSNLRKK</sequence>
<protein>
    <recommendedName>
        <fullName evidence="11">Phenylalanine--tRNA ligase beta subunit</fullName>
        <ecNumber evidence="11">6.1.1.20</ecNumber>
    </recommendedName>
    <alternativeName>
        <fullName evidence="11">Phenylalanyl-tRNA synthetase beta subunit</fullName>
        <shortName evidence="11">PheRS</shortName>
    </alternativeName>
</protein>
<dbReference type="HAMAP" id="MF_00283">
    <property type="entry name" value="Phe_tRNA_synth_beta1"/>
    <property type="match status" value="1"/>
</dbReference>
<evidence type="ECO:0000256" key="10">
    <source>
        <dbReference type="ARBA" id="ARBA00049255"/>
    </source>
</evidence>